<evidence type="ECO:0000256" key="1">
    <source>
        <dbReference type="ARBA" id="ARBA00023016"/>
    </source>
</evidence>
<dbReference type="PROSITE" id="PS01031">
    <property type="entry name" value="SHSP"/>
    <property type="match status" value="1"/>
</dbReference>
<accession>A0AAV9HEU0</accession>
<evidence type="ECO:0000313" key="6">
    <source>
        <dbReference type="EMBL" id="KAK4459362.1"/>
    </source>
</evidence>
<sequence length="215" mass="24282">MDLFARDFYAPDTSFTPLFRLLSDWDAYSRESGNQENAQNSRNRRAIRNFNPKFDIRELENSYELHGELAGLSKEDVNIEFTDENTLVIRGHIERKYTSGTPPAGSLENGKKAAAITENGESHKATVEDEKPEEDSSAVSKTDKGNSNVATQQPQHKPKERYWVQERSIGEFSRTFTFPAPVDHDAVSARLDNGVLTVVVPKAKKPETRRRIAIN</sequence>
<proteinExistence type="inferred from homology"/>
<dbReference type="InterPro" id="IPR002068">
    <property type="entry name" value="A-crystallin/Hsp20_dom"/>
</dbReference>
<feature type="domain" description="SHSP" evidence="5">
    <location>
        <begin position="45"/>
        <end position="215"/>
    </location>
</feature>
<reference evidence="6" key="2">
    <citation type="submission" date="2023-06" db="EMBL/GenBank/DDBJ databases">
        <authorList>
            <consortium name="Lawrence Berkeley National Laboratory"/>
            <person name="Mondo S.J."/>
            <person name="Hensen N."/>
            <person name="Bonometti L."/>
            <person name="Westerberg I."/>
            <person name="Brannstrom I.O."/>
            <person name="Guillou S."/>
            <person name="Cros-Aarteil S."/>
            <person name="Calhoun S."/>
            <person name="Haridas S."/>
            <person name="Kuo A."/>
            <person name="Pangilinan J."/>
            <person name="Riley R."/>
            <person name="Labutti K."/>
            <person name="Andreopoulos B."/>
            <person name="Lipzen A."/>
            <person name="Chen C."/>
            <person name="Yanf M."/>
            <person name="Daum C."/>
            <person name="Ng V."/>
            <person name="Clum A."/>
            <person name="Steindorff A."/>
            <person name="Ohm R."/>
            <person name="Martin F."/>
            <person name="Silar P."/>
            <person name="Natvig D."/>
            <person name="Lalanne C."/>
            <person name="Gautier V."/>
            <person name="Ament-Velasquez S.L."/>
            <person name="Kruys A."/>
            <person name="Hutchinson M.I."/>
            <person name="Powell A.J."/>
            <person name="Barry K."/>
            <person name="Miller A.N."/>
            <person name="Grigoriev I.V."/>
            <person name="Debuchy R."/>
            <person name="Gladieux P."/>
            <person name="Thoren M.H."/>
            <person name="Johannesson H."/>
        </authorList>
    </citation>
    <scope>NUCLEOTIDE SEQUENCE</scope>
    <source>
        <strain evidence="6">PSN324</strain>
    </source>
</reference>
<evidence type="ECO:0000256" key="3">
    <source>
        <dbReference type="RuleBase" id="RU003616"/>
    </source>
</evidence>
<organism evidence="6 7">
    <name type="scientific">Cladorrhinum samala</name>
    <dbReference type="NCBI Taxonomy" id="585594"/>
    <lineage>
        <taxon>Eukaryota</taxon>
        <taxon>Fungi</taxon>
        <taxon>Dikarya</taxon>
        <taxon>Ascomycota</taxon>
        <taxon>Pezizomycotina</taxon>
        <taxon>Sordariomycetes</taxon>
        <taxon>Sordariomycetidae</taxon>
        <taxon>Sordariales</taxon>
        <taxon>Podosporaceae</taxon>
        <taxon>Cladorrhinum</taxon>
    </lineage>
</organism>
<dbReference type="SUPFAM" id="SSF49764">
    <property type="entry name" value="HSP20-like chaperones"/>
    <property type="match status" value="1"/>
</dbReference>
<evidence type="ECO:0000256" key="2">
    <source>
        <dbReference type="PROSITE-ProRule" id="PRU00285"/>
    </source>
</evidence>
<feature type="compositionally biased region" description="Polar residues" evidence="4">
    <location>
        <begin position="137"/>
        <end position="155"/>
    </location>
</feature>
<feature type="region of interest" description="Disordered" evidence="4">
    <location>
        <begin position="119"/>
        <end position="161"/>
    </location>
</feature>
<name>A0AAV9HEU0_9PEZI</name>
<dbReference type="Proteomes" id="UP001321749">
    <property type="component" value="Unassembled WGS sequence"/>
</dbReference>
<dbReference type="Gene3D" id="2.60.40.790">
    <property type="match status" value="1"/>
</dbReference>
<reference evidence="6" key="1">
    <citation type="journal article" date="2023" name="Mol. Phylogenet. Evol.">
        <title>Genome-scale phylogeny and comparative genomics of the fungal order Sordariales.</title>
        <authorList>
            <person name="Hensen N."/>
            <person name="Bonometti L."/>
            <person name="Westerberg I."/>
            <person name="Brannstrom I.O."/>
            <person name="Guillou S."/>
            <person name="Cros-Aarteil S."/>
            <person name="Calhoun S."/>
            <person name="Haridas S."/>
            <person name="Kuo A."/>
            <person name="Mondo S."/>
            <person name="Pangilinan J."/>
            <person name="Riley R."/>
            <person name="LaButti K."/>
            <person name="Andreopoulos B."/>
            <person name="Lipzen A."/>
            <person name="Chen C."/>
            <person name="Yan M."/>
            <person name="Daum C."/>
            <person name="Ng V."/>
            <person name="Clum A."/>
            <person name="Steindorff A."/>
            <person name="Ohm R.A."/>
            <person name="Martin F."/>
            <person name="Silar P."/>
            <person name="Natvig D.O."/>
            <person name="Lalanne C."/>
            <person name="Gautier V."/>
            <person name="Ament-Velasquez S.L."/>
            <person name="Kruys A."/>
            <person name="Hutchinson M.I."/>
            <person name="Powell A.J."/>
            <person name="Barry K."/>
            <person name="Miller A.N."/>
            <person name="Grigoriev I.V."/>
            <person name="Debuchy R."/>
            <person name="Gladieux P."/>
            <person name="Hiltunen Thoren M."/>
            <person name="Johannesson H."/>
        </authorList>
    </citation>
    <scope>NUCLEOTIDE SEQUENCE</scope>
    <source>
        <strain evidence="6">PSN324</strain>
    </source>
</reference>
<dbReference type="Pfam" id="PF00011">
    <property type="entry name" value="HSP20"/>
    <property type="match status" value="1"/>
</dbReference>
<dbReference type="CDD" id="cd06464">
    <property type="entry name" value="ACD_sHsps-like"/>
    <property type="match status" value="1"/>
</dbReference>
<feature type="compositionally biased region" description="Basic and acidic residues" evidence="4">
    <location>
        <begin position="120"/>
        <end position="129"/>
    </location>
</feature>
<keyword evidence="7" id="KW-1185">Reference proteome</keyword>
<dbReference type="InterPro" id="IPR008978">
    <property type="entry name" value="HSP20-like_chaperone"/>
</dbReference>
<dbReference type="PANTHER" id="PTHR11527">
    <property type="entry name" value="HEAT-SHOCK PROTEIN 20 FAMILY MEMBER"/>
    <property type="match status" value="1"/>
</dbReference>
<gene>
    <name evidence="6" type="ORF">QBC42DRAFT_274673</name>
</gene>
<dbReference type="AlphaFoldDB" id="A0AAV9HEU0"/>
<evidence type="ECO:0000259" key="5">
    <source>
        <dbReference type="PROSITE" id="PS01031"/>
    </source>
</evidence>
<evidence type="ECO:0000313" key="7">
    <source>
        <dbReference type="Proteomes" id="UP001321749"/>
    </source>
</evidence>
<dbReference type="EMBL" id="MU865039">
    <property type="protein sequence ID" value="KAK4459362.1"/>
    <property type="molecule type" value="Genomic_DNA"/>
</dbReference>
<keyword evidence="1" id="KW-0346">Stress response</keyword>
<comment type="similarity">
    <text evidence="2 3">Belongs to the small heat shock protein (HSP20) family.</text>
</comment>
<dbReference type="InterPro" id="IPR031107">
    <property type="entry name" value="Small_HSP"/>
</dbReference>
<protein>
    <submittedName>
        <fullName evidence="6">HSP20-like chaperone</fullName>
    </submittedName>
</protein>
<evidence type="ECO:0000256" key="4">
    <source>
        <dbReference type="SAM" id="MobiDB-lite"/>
    </source>
</evidence>
<comment type="caution">
    <text evidence="6">The sequence shown here is derived from an EMBL/GenBank/DDBJ whole genome shotgun (WGS) entry which is preliminary data.</text>
</comment>